<sequence length="442" mass="51416">MDRDEMAPFACAIEFINEVPSATEEEREGHDCFCGQDWSSTHSAVRLHCSHIFGRECLFEWCTSSTEGNTNKCPMCRTYLFTHGRALADMNGLSDPHSVRDWNDSDGDSWDPGYNYDGIRDWGNDDDGTWDSTYDDDDDDSSVTDDVDDFWNRDADADGYWELWNHESPESASDADIALPRHAIHEIVPSRTIGSPESPEEVEREGWIDIAGWADFVYRETERHHQDIIECLRHALPYIRSLEIPDPEKRELRRALKRHMFSFLRGSTAILLEYEKRRVVTSIGRNEPISDGCFNVRHLPSQIREYGHGLLYLMPNRWESQDPQARFRHNGETDGKYQNRMEYIDVRLVMGEYYLQNFIHVKLLMKPYVRSAQPDSEHLEDEEHPEDEITHARRNHAAATALLAEYETSRQEEPYRDQRMEMLRLMRDDSLVVLDSSPTTGV</sequence>
<protein>
    <recommendedName>
        <fullName evidence="2">RING-type domain-containing protein</fullName>
    </recommendedName>
</protein>
<organism evidence="3 4">
    <name type="scientific">Periconia digitata</name>
    <dbReference type="NCBI Taxonomy" id="1303443"/>
    <lineage>
        <taxon>Eukaryota</taxon>
        <taxon>Fungi</taxon>
        <taxon>Dikarya</taxon>
        <taxon>Ascomycota</taxon>
        <taxon>Pezizomycotina</taxon>
        <taxon>Dothideomycetes</taxon>
        <taxon>Pleosporomycetidae</taxon>
        <taxon>Pleosporales</taxon>
        <taxon>Massarineae</taxon>
        <taxon>Periconiaceae</taxon>
        <taxon>Periconia</taxon>
    </lineage>
</organism>
<dbReference type="Gene3D" id="3.30.40.10">
    <property type="entry name" value="Zinc/RING finger domain, C3HC4 (zinc finger)"/>
    <property type="match status" value="1"/>
</dbReference>
<dbReference type="GO" id="GO:0008270">
    <property type="term" value="F:zinc ion binding"/>
    <property type="evidence" value="ECO:0007669"/>
    <property type="project" value="UniProtKB-KW"/>
</dbReference>
<accession>A0A9W4UHY2</accession>
<dbReference type="SUPFAM" id="SSF57850">
    <property type="entry name" value="RING/U-box"/>
    <property type="match status" value="1"/>
</dbReference>
<feature type="domain" description="RING-type" evidence="2">
    <location>
        <begin position="34"/>
        <end position="77"/>
    </location>
</feature>
<evidence type="ECO:0000259" key="2">
    <source>
        <dbReference type="PROSITE" id="PS50089"/>
    </source>
</evidence>
<name>A0A9W4UHY2_9PLEO</name>
<keyword evidence="1" id="KW-0863">Zinc-finger</keyword>
<evidence type="ECO:0000256" key="1">
    <source>
        <dbReference type="PROSITE-ProRule" id="PRU00175"/>
    </source>
</evidence>
<dbReference type="EMBL" id="CAOQHR010000006">
    <property type="protein sequence ID" value="CAI6336285.1"/>
    <property type="molecule type" value="Genomic_DNA"/>
</dbReference>
<evidence type="ECO:0000313" key="4">
    <source>
        <dbReference type="Proteomes" id="UP001152607"/>
    </source>
</evidence>
<dbReference type="CDD" id="cd16448">
    <property type="entry name" value="RING-H2"/>
    <property type="match status" value="1"/>
</dbReference>
<keyword evidence="4" id="KW-1185">Reference proteome</keyword>
<dbReference type="InterPro" id="IPR001841">
    <property type="entry name" value="Znf_RING"/>
</dbReference>
<evidence type="ECO:0000313" key="3">
    <source>
        <dbReference type="EMBL" id="CAI6336285.1"/>
    </source>
</evidence>
<dbReference type="PROSITE" id="PS50089">
    <property type="entry name" value="ZF_RING_2"/>
    <property type="match status" value="1"/>
</dbReference>
<proteinExistence type="predicted"/>
<dbReference type="Proteomes" id="UP001152607">
    <property type="component" value="Unassembled WGS sequence"/>
</dbReference>
<keyword evidence="1" id="KW-0862">Zinc</keyword>
<comment type="caution">
    <text evidence="3">The sequence shown here is derived from an EMBL/GenBank/DDBJ whole genome shotgun (WGS) entry which is preliminary data.</text>
</comment>
<gene>
    <name evidence="3" type="ORF">PDIGIT_LOCUS9379</name>
</gene>
<dbReference type="InterPro" id="IPR013083">
    <property type="entry name" value="Znf_RING/FYVE/PHD"/>
</dbReference>
<dbReference type="OrthoDB" id="8062037at2759"/>
<dbReference type="Pfam" id="PF13639">
    <property type="entry name" value="zf-RING_2"/>
    <property type="match status" value="1"/>
</dbReference>
<dbReference type="AlphaFoldDB" id="A0A9W4UHY2"/>
<reference evidence="3" key="1">
    <citation type="submission" date="2023-01" db="EMBL/GenBank/DDBJ databases">
        <authorList>
            <person name="Van Ghelder C."/>
            <person name="Rancurel C."/>
        </authorList>
    </citation>
    <scope>NUCLEOTIDE SEQUENCE</scope>
    <source>
        <strain evidence="3">CNCM I-4278</strain>
    </source>
</reference>
<keyword evidence="1" id="KW-0479">Metal-binding</keyword>